<evidence type="ECO:0000256" key="4">
    <source>
        <dbReference type="PROSITE-ProRule" id="PRU00335"/>
    </source>
</evidence>
<dbReference type="AlphaFoldDB" id="A0A6I8LMB0"/>
<reference evidence="6 7" key="1">
    <citation type="submission" date="2019-09" db="EMBL/GenBank/DDBJ databases">
        <authorList>
            <person name="Leyn A S."/>
        </authorList>
    </citation>
    <scope>NUCLEOTIDE SEQUENCE [LARGE SCALE GENOMIC DNA]</scope>
    <source>
        <strain evidence="6">AA231_1</strain>
    </source>
</reference>
<dbReference type="Gene3D" id="1.10.357.10">
    <property type="entry name" value="Tetracycline Repressor, domain 2"/>
    <property type="match status" value="1"/>
</dbReference>
<dbReference type="PANTHER" id="PTHR30055:SF234">
    <property type="entry name" value="HTH-TYPE TRANSCRIPTIONAL REGULATOR BETI"/>
    <property type="match status" value="1"/>
</dbReference>
<evidence type="ECO:0000313" key="7">
    <source>
        <dbReference type="Proteomes" id="UP000399805"/>
    </source>
</evidence>
<dbReference type="InterPro" id="IPR036271">
    <property type="entry name" value="Tet_transcr_reg_TetR-rel_C_sf"/>
</dbReference>
<proteinExistence type="predicted"/>
<dbReference type="InterPro" id="IPR050109">
    <property type="entry name" value="HTH-type_TetR-like_transc_reg"/>
</dbReference>
<dbReference type="InterPro" id="IPR009057">
    <property type="entry name" value="Homeodomain-like_sf"/>
</dbReference>
<evidence type="ECO:0000256" key="1">
    <source>
        <dbReference type="ARBA" id="ARBA00023015"/>
    </source>
</evidence>
<dbReference type="SUPFAM" id="SSF48498">
    <property type="entry name" value="Tetracyclin repressor-like, C-terminal domain"/>
    <property type="match status" value="1"/>
</dbReference>
<evidence type="ECO:0000256" key="3">
    <source>
        <dbReference type="ARBA" id="ARBA00023163"/>
    </source>
</evidence>
<dbReference type="PANTHER" id="PTHR30055">
    <property type="entry name" value="HTH-TYPE TRANSCRIPTIONAL REGULATOR RUTR"/>
    <property type="match status" value="1"/>
</dbReference>
<dbReference type="InterPro" id="IPR049445">
    <property type="entry name" value="TetR_SbtR-like_C"/>
</dbReference>
<dbReference type="Pfam" id="PF00440">
    <property type="entry name" value="TetR_N"/>
    <property type="match status" value="1"/>
</dbReference>
<dbReference type="EMBL" id="CABVGP010000001">
    <property type="protein sequence ID" value="VVJ18023.1"/>
    <property type="molecule type" value="Genomic_DNA"/>
</dbReference>
<dbReference type="GO" id="GO:0003700">
    <property type="term" value="F:DNA-binding transcription factor activity"/>
    <property type="evidence" value="ECO:0007669"/>
    <property type="project" value="TreeGrafter"/>
</dbReference>
<evidence type="ECO:0000256" key="2">
    <source>
        <dbReference type="ARBA" id="ARBA00023125"/>
    </source>
</evidence>
<dbReference type="GO" id="GO:0000976">
    <property type="term" value="F:transcription cis-regulatory region binding"/>
    <property type="evidence" value="ECO:0007669"/>
    <property type="project" value="TreeGrafter"/>
</dbReference>
<keyword evidence="2 4" id="KW-0238">DNA-binding</keyword>
<dbReference type="SUPFAM" id="SSF46689">
    <property type="entry name" value="Homeodomain-like"/>
    <property type="match status" value="1"/>
</dbReference>
<gene>
    <name evidence="6" type="ORF">AA23TX_03044</name>
</gene>
<name>A0A6I8LMB0_9PSEU</name>
<keyword evidence="7" id="KW-1185">Reference proteome</keyword>
<dbReference type="Proteomes" id="UP000399805">
    <property type="component" value="Unassembled WGS sequence"/>
</dbReference>
<feature type="DNA-binding region" description="H-T-H motif" evidence="4">
    <location>
        <begin position="10"/>
        <end position="29"/>
    </location>
</feature>
<dbReference type="InterPro" id="IPR001647">
    <property type="entry name" value="HTH_TetR"/>
</dbReference>
<feature type="domain" description="HTH tetR-type" evidence="5">
    <location>
        <begin position="1"/>
        <end position="47"/>
    </location>
</feature>
<keyword evidence="3" id="KW-0804">Transcription</keyword>
<evidence type="ECO:0000259" key="5">
    <source>
        <dbReference type="PROSITE" id="PS50977"/>
    </source>
</evidence>
<keyword evidence="1" id="KW-0805">Transcription regulation</keyword>
<dbReference type="Pfam" id="PF21597">
    <property type="entry name" value="TetR_C_43"/>
    <property type="match status" value="1"/>
</dbReference>
<protein>
    <submittedName>
        <fullName evidence="6">Transcriptional regulator</fullName>
    </submittedName>
</protein>
<accession>A0A6I8LMB0</accession>
<dbReference type="PROSITE" id="PS50977">
    <property type="entry name" value="HTH_TETR_2"/>
    <property type="match status" value="1"/>
</dbReference>
<organism evidence="6 7">
    <name type="scientific">Amycolatopsis camponoti</name>
    <dbReference type="NCBI Taxonomy" id="2606593"/>
    <lineage>
        <taxon>Bacteria</taxon>
        <taxon>Bacillati</taxon>
        <taxon>Actinomycetota</taxon>
        <taxon>Actinomycetes</taxon>
        <taxon>Pseudonocardiales</taxon>
        <taxon>Pseudonocardiaceae</taxon>
        <taxon>Amycolatopsis</taxon>
    </lineage>
</organism>
<sequence>MFVTEGLDVPVREIARRAGVGPATVYRHFPAKEALVAAAFTEQVRAWRSTMDEGLADPDPWRGFRVTVRKLCELQARDHGFTTAFKSTFPRTLDLTAMRAASLTSAAALIRRARETGHLRPDVGLADLNLVLMANTGIPASTPAARGRFADLMVRGFRAR</sequence>
<evidence type="ECO:0000313" key="6">
    <source>
        <dbReference type="EMBL" id="VVJ18023.1"/>
    </source>
</evidence>